<accession>A0A9W6X2A6</accession>
<organism evidence="2 3">
    <name type="scientific">Phytophthora lilii</name>
    <dbReference type="NCBI Taxonomy" id="2077276"/>
    <lineage>
        <taxon>Eukaryota</taxon>
        <taxon>Sar</taxon>
        <taxon>Stramenopiles</taxon>
        <taxon>Oomycota</taxon>
        <taxon>Peronosporomycetes</taxon>
        <taxon>Peronosporales</taxon>
        <taxon>Peronosporaceae</taxon>
        <taxon>Phytophthora</taxon>
    </lineage>
</organism>
<comment type="caution">
    <text evidence="2">The sequence shown here is derived from an EMBL/GenBank/DDBJ whole genome shotgun (WGS) entry which is preliminary data.</text>
</comment>
<feature type="region of interest" description="Disordered" evidence="1">
    <location>
        <begin position="104"/>
        <end position="145"/>
    </location>
</feature>
<sequence>MEVQGFYPKTVTTSHRVVVKITLGWENVYVLELWVMDHNAGSNRECALYETWLAAQPFATEQPSYPTPQGILQRSAKPSPNQATCAEQCDQICFDRDQVPQRKLTNGVRMDDEALSSPSNDLSKSSSLSEVSDGANHLTSPRAGNEEVVNSKITIINASSTARGDTEASVQLLEQTYVSVARPKRGWQHFAKLMRAAEDRAQRLRNGQTEFSVEGEAGSARTRTKFEADRETSETADPVLELVNSPIADMFTTNEPDESSLTLFFDRRSFVDDICFGRATFDEFLSTLDKLLTRFAECRISVSLTKSTFVQSKVDFLTSCFTRFRRTASGQIPPS</sequence>
<name>A0A9W6X2A6_9STRA</name>
<proteinExistence type="predicted"/>
<protein>
    <submittedName>
        <fullName evidence="2">Unnamed protein product</fullName>
    </submittedName>
</protein>
<dbReference type="EMBL" id="BSXW01000633">
    <property type="protein sequence ID" value="GMF26887.1"/>
    <property type="molecule type" value="Genomic_DNA"/>
</dbReference>
<dbReference type="Gene3D" id="3.30.70.270">
    <property type="match status" value="1"/>
</dbReference>
<gene>
    <name evidence="2" type="ORF">Plil01_001122100</name>
</gene>
<reference evidence="2" key="1">
    <citation type="submission" date="2023-04" db="EMBL/GenBank/DDBJ databases">
        <title>Phytophthora lilii NBRC 32176.</title>
        <authorList>
            <person name="Ichikawa N."/>
            <person name="Sato H."/>
            <person name="Tonouchi N."/>
        </authorList>
    </citation>
    <scope>NUCLEOTIDE SEQUENCE</scope>
    <source>
        <strain evidence="2">NBRC 32176</strain>
    </source>
</reference>
<dbReference type="Proteomes" id="UP001165083">
    <property type="component" value="Unassembled WGS sequence"/>
</dbReference>
<feature type="region of interest" description="Disordered" evidence="1">
    <location>
        <begin position="212"/>
        <end position="231"/>
    </location>
</feature>
<evidence type="ECO:0000313" key="2">
    <source>
        <dbReference type="EMBL" id="GMF26887.1"/>
    </source>
</evidence>
<evidence type="ECO:0000256" key="1">
    <source>
        <dbReference type="SAM" id="MobiDB-lite"/>
    </source>
</evidence>
<evidence type="ECO:0000313" key="3">
    <source>
        <dbReference type="Proteomes" id="UP001165083"/>
    </source>
</evidence>
<dbReference type="AlphaFoldDB" id="A0A9W6X2A6"/>
<dbReference type="InterPro" id="IPR043128">
    <property type="entry name" value="Rev_trsase/Diguanyl_cyclase"/>
</dbReference>
<keyword evidence="3" id="KW-1185">Reference proteome</keyword>
<feature type="compositionally biased region" description="Low complexity" evidence="1">
    <location>
        <begin position="115"/>
        <end position="132"/>
    </location>
</feature>